<dbReference type="Gene3D" id="3.40.1190.20">
    <property type="match status" value="1"/>
</dbReference>
<dbReference type="RefSeq" id="WP_273188625.1">
    <property type="nucleotide sequence ID" value="NZ_DYUZ01000007.1"/>
</dbReference>
<dbReference type="PANTHER" id="PTHR10584:SF166">
    <property type="entry name" value="RIBOKINASE"/>
    <property type="match status" value="1"/>
</dbReference>
<dbReference type="InterPro" id="IPR011877">
    <property type="entry name" value="Ribokinase"/>
</dbReference>
<evidence type="ECO:0000256" key="6">
    <source>
        <dbReference type="ARBA" id="ARBA00022741"/>
    </source>
</evidence>
<dbReference type="InterPro" id="IPR002139">
    <property type="entry name" value="Ribo/fructo_kinase"/>
</dbReference>
<protein>
    <recommendedName>
        <fullName evidence="3 12">Ribokinase</fullName>
        <shortName evidence="12">RK</shortName>
        <ecNumber evidence="2 12">2.7.1.15</ecNumber>
    </recommendedName>
</protein>
<evidence type="ECO:0000256" key="4">
    <source>
        <dbReference type="ARBA" id="ARBA00022679"/>
    </source>
</evidence>
<dbReference type="InterPro" id="IPR029056">
    <property type="entry name" value="Ribokinase-like"/>
</dbReference>
<dbReference type="InterPro" id="IPR011611">
    <property type="entry name" value="PfkB_dom"/>
</dbReference>
<keyword evidence="9 12" id="KW-0460">Magnesium</keyword>
<dbReference type="GO" id="GO:0005829">
    <property type="term" value="C:cytosol"/>
    <property type="evidence" value="ECO:0007669"/>
    <property type="project" value="TreeGrafter"/>
</dbReference>
<keyword evidence="12" id="KW-0963">Cytoplasm</keyword>
<keyword evidence="8 12" id="KW-0067">ATP-binding</keyword>
<evidence type="ECO:0000256" key="8">
    <source>
        <dbReference type="ARBA" id="ARBA00022840"/>
    </source>
</evidence>
<comment type="activity regulation">
    <text evidence="12">Activated by a monovalent cation that binds near, but not in, the active site. The most likely occupant of the site in vivo is potassium. Ion binding induces a conformational change that may alter substrate affinity.</text>
</comment>
<keyword evidence="6 12" id="KW-0547">Nucleotide-binding</keyword>
<dbReference type="HAMAP" id="MF_01987">
    <property type="entry name" value="Ribokinase"/>
    <property type="match status" value="1"/>
</dbReference>
<dbReference type="GO" id="GO:0004747">
    <property type="term" value="F:ribokinase activity"/>
    <property type="evidence" value="ECO:0007669"/>
    <property type="project" value="UniProtKB-UniRule"/>
</dbReference>
<evidence type="ECO:0000313" key="15">
    <source>
        <dbReference type="Proteomes" id="UP000753256"/>
    </source>
</evidence>
<keyword evidence="4 12" id="KW-0808">Transferase</keyword>
<feature type="binding site" evidence="12">
    <location>
        <position position="252"/>
    </location>
    <ligand>
        <name>substrate</name>
    </ligand>
</feature>
<feature type="binding site" evidence="12">
    <location>
        <position position="285"/>
    </location>
    <ligand>
        <name>K(+)</name>
        <dbReference type="ChEBI" id="CHEBI:29103"/>
    </ligand>
</feature>
<dbReference type="GO" id="GO:0019303">
    <property type="term" value="P:D-ribose catabolic process"/>
    <property type="evidence" value="ECO:0007669"/>
    <property type="project" value="UniProtKB-UniRule"/>
</dbReference>
<evidence type="ECO:0000256" key="1">
    <source>
        <dbReference type="ARBA" id="ARBA00005380"/>
    </source>
</evidence>
<feature type="binding site" evidence="12">
    <location>
        <position position="246"/>
    </location>
    <ligand>
        <name>K(+)</name>
        <dbReference type="ChEBI" id="CHEBI:29103"/>
    </ligand>
</feature>
<organism evidence="14 15">
    <name type="scientific">Enorma phocaeensis</name>
    <dbReference type="NCBI Taxonomy" id="1871019"/>
    <lineage>
        <taxon>Bacteria</taxon>
        <taxon>Bacillati</taxon>
        <taxon>Actinomycetota</taxon>
        <taxon>Coriobacteriia</taxon>
        <taxon>Coriobacteriales</taxon>
        <taxon>Coriobacteriaceae</taxon>
        <taxon>Enorma</taxon>
    </lineage>
</organism>
<feature type="binding site" evidence="12">
    <location>
        <position position="248"/>
    </location>
    <ligand>
        <name>K(+)</name>
        <dbReference type="ChEBI" id="CHEBI:29103"/>
    </ligand>
</feature>
<comment type="catalytic activity">
    <reaction evidence="12">
        <text>D-ribose + ATP = D-ribose 5-phosphate + ADP + H(+)</text>
        <dbReference type="Rhea" id="RHEA:13697"/>
        <dbReference type="ChEBI" id="CHEBI:15378"/>
        <dbReference type="ChEBI" id="CHEBI:30616"/>
        <dbReference type="ChEBI" id="CHEBI:47013"/>
        <dbReference type="ChEBI" id="CHEBI:78346"/>
        <dbReference type="ChEBI" id="CHEBI:456216"/>
        <dbReference type="EC" id="2.7.1.15"/>
    </reaction>
</comment>
<feature type="binding site" evidence="12">
    <location>
        <begin position="251"/>
        <end position="252"/>
    </location>
    <ligand>
        <name>ATP</name>
        <dbReference type="ChEBI" id="CHEBI:30616"/>
    </ligand>
</feature>
<comment type="similarity">
    <text evidence="1">Belongs to the carbohydrate kinase pfkB family.</text>
</comment>
<feature type="binding site" evidence="12">
    <location>
        <begin position="11"/>
        <end position="13"/>
    </location>
    <ligand>
        <name>substrate</name>
    </ligand>
</feature>
<dbReference type="PANTHER" id="PTHR10584">
    <property type="entry name" value="SUGAR KINASE"/>
    <property type="match status" value="1"/>
</dbReference>
<comment type="function">
    <text evidence="12">Catalyzes the phosphorylation of ribose at O-5 in a reaction requiring ATP and magnesium. The resulting D-ribose-5-phosphate can then be used either for sythesis of nucleotides, histidine, and tryptophan, or as a component of the pentose phosphate pathway.</text>
</comment>
<evidence type="ECO:0000256" key="2">
    <source>
        <dbReference type="ARBA" id="ARBA00012035"/>
    </source>
</evidence>
<feature type="binding site" evidence="12">
    <location>
        <begin position="39"/>
        <end position="43"/>
    </location>
    <ligand>
        <name>substrate</name>
    </ligand>
</feature>
<comment type="caution">
    <text evidence="14">The sequence shown here is derived from an EMBL/GenBank/DDBJ whole genome shotgun (WGS) entry which is preliminary data.</text>
</comment>
<keyword evidence="5 12" id="KW-0479">Metal-binding</keyword>
<dbReference type="AlphaFoldDB" id="A0A921ISK1"/>
<comment type="caution">
    <text evidence="12">Lacks conserved residue(s) required for the propagation of feature annotation.</text>
</comment>
<reference evidence="14" key="2">
    <citation type="submission" date="2021-09" db="EMBL/GenBank/DDBJ databases">
        <authorList>
            <person name="Gilroy R."/>
        </authorList>
    </citation>
    <scope>NUCLEOTIDE SEQUENCE</scope>
    <source>
        <strain evidence="14">ChiHjej13B12-9602</strain>
    </source>
</reference>
<comment type="pathway">
    <text evidence="12">Carbohydrate metabolism; D-ribose degradation; D-ribose 5-phosphate from beta-D-ribopyranose: step 2/2.</text>
</comment>
<feature type="binding site" evidence="12">
    <location>
        <begin position="220"/>
        <end position="225"/>
    </location>
    <ligand>
        <name>ATP</name>
        <dbReference type="ChEBI" id="CHEBI:30616"/>
    </ligand>
</feature>
<name>A0A921ISK1_9ACTN</name>
<sequence length="305" mass="31787">MPRVIVFGSLNMDLSIACERLPQAGETLMGYGFLTNPGGKGANQAVAAAKLGAPTTMIGAVGADGFGEQLVATLENAGVDCSEVARAEEVPTGVASIIRTNGENRIILDPGANHAIEKNAAVTALDRSAQPGDVLVTQLECPAAATYALLRHAREQGLVTMFNPAPAQEIPADVWPSIDLVCLNETECALIAGIEPNDSASCERAMRELAARGAHSVVVTLGEHGAMALREERIVHIDACRVDAVDSTAAGDTFMGALAAASVENMPFEDALQLATCAAALTVTKTGAQQAIPTRTEVEQFLKRR</sequence>
<dbReference type="Proteomes" id="UP000753256">
    <property type="component" value="Unassembled WGS sequence"/>
</dbReference>
<dbReference type="CDD" id="cd01174">
    <property type="entry name" value="ribokinase"/>
    <property type="match status" value="1"/>
</dbReference>
<dbReference type="Pfam" id="PF00294">
    <property type="entry name" value="PfkB"/>
    <property type="match status" value="1"/>
</dbReference>
<evidence type="ECO:0000256" key="9">
    <source>
        <dbReference type="ARBA" id="ARBA00022842"/>
    </source>
</evidence>
<dbReference type="EC" id="2.7.1.15" evidence="2 12"/>
<reference evidence="14" key="1">
    <citation type="journal article" date="2021" name="PeerJ">
        <title>Extensive microbial diversity within the chicken gut microbiome revealed by metagenomics and culture.</title>
        <authorList>
            <person name="Gilroy R."/>
            <person name="Ravi A."/>
            <person name="Getino M."/>
            <person name="Pursley I."/>
            <person name="Horton D.L."/>
            <person name="Alikhan N.F."/>
            <person name="Baker D."/>
            <person name="Gharbi K."/>
            <person name="Hall N."/>
            <person name="Watson M."/>
            <person name="Adriaenssens E.M."/>
            <person name="Foster-Nyarko E."/>
            <person name="Jarju S."/>
            <person name="Secka A."/>
            <person name="Antonio M."/>
            <person name="Oren A."/>
            <person name="Chaudhuri R.R."/>
            <person name="La Ragione R."/>
            <person name="Hildebrand F."/>
            <person name="Pallen M.J."/>
        </authorList>
    </citation>
    <scope>NUCLEOTIDE SEQUENCE</scope>
    <source>
        <strain evidence="14">ChiHjej13B12-9602</strain>
    </source>
</reference>
<keyword evidence="11 12" id="KW-0119">Carbohydrate metabolism</keyword>
<comment type="subcellular location">
    <subcellularLocation>
        <location evidence="12">Cytoplasm</location>
    </subcellularLocation>
</comment>
<evidence type="ECO:0000256" key="5">
    <source>
        <dbReference type="ARBA" id="ARBA00022723"/>
    </source>
</evidence>
<feature type="active site" description="Proton acceptor" evidence="12">
    <location>
        <position position="252"/>
    </location>
</feature>
<feature type="binding site" evidence="12">
    <location>
        <position position="282"/>
    </location>
    <ligand>
        <name>K(+)</name>
        <dbReference type="ChEBI" id="CHEBI:29103"/>
    </ligand>
</feature>
<comment type="similarity">
    <text evidence="12">Belongs to the carbohydrate kinase PfkB family. Ribokinase subfamily.</text>
</comment>
<dbReference type="InterPro" id="IPR002173">
    <property type="entry name" value="Carboh/pur_kinase_PfkB_CS"/>
</dbReference>
<evidence type="ECO:0000256" key="3">
    <source>
        <dbReference type="ARBA" id="ARBA00016943"/>
    </source>
</evidence>
<comment type="subunit">
    <text evidence="12">Homodimer.</text>
</comment>
<dbReference type="PROSITE" id="PS00584">
    <property type="entry name" value="PFKB_KINASES_2"/>
    <property type="match status" value="1"/>
</dbReference>
<feature type="binding site" evidence="12">
    <location>
        <position position="184"/>
    </location>
    <ligand>
        <name>ATP</name>
        <dbReference type="ChEBI" id="CHEBI:30616"/>
    </ligand>
</feature>
<gene>
    <name evidence="12 14" type="primary">rbsK</name>
    <name evidence="14" type="ORF">K8V70_01150</name>
</gene>
<evidence type="ECO:0000259" key="13">
    <source>
        <dbReference type="Pfam" id="PF00294"/>
    </source>
</evidence>
<accession>A0A921ISK1</accession>
<feature type="binding site" evidence="12">
    <location>
        <position position="140"/>
    </location>
    <ligand>
        <name>substrate</name>
    </ligand>
</feature>
<dbReference type="GO" id="GO:0005524">
    <property type="term" value="F:ATP binding"/>
    <property type="evidence" value="ECO:0007669"/>
    <property type="project" value="UniProtKB-UniRule"/>
</dbReference>
<dbReference type="GO" id="GO:0046872">
    <property type="term" value="F:metal ion binding"/>
    <property type="evidence" value="ECO:0007669"/>
    <property type="project" value="UniProtKB-KW"/>
</dbReference>
<evidence type="ECO:0000256" key="10">
    <source>
        <dbReference type="ARBA" id="ARBA00022958"/>
    </source>
</evidence>
<dbReference type="NCBIfam" id="TIGR02152">
    <property type="entry name" value="D_ribokin_bact"/>
    <property type="match status" value="1"/>
</dbReference>
<keyword evidence="7 12" id="KW-0418">Kinase</keyword>
<comment type="cofactor">
    <cofactor evidence="12">
        <name>Mg(2+)</name>
        <dbReference type="ChEBI" id="CHEBI:18420"/>
    </cofactor>
    <text evidence="12">Requires a divalent cation, most likely magnesium in vivo, as an electrophilic catalyst to aid phosphoryl group transfer. It is the chelate of the metal and the nucleotide that is the actual substrate.</text>
</comment>
<evidence type="ECO:0000256" key="7">
    <source>
        <dbReference type="ARBA" id="ARBA00022777"/>
    </source>
</evidence>
<proteinExistence type="inferred from homology"/>
<evidence type="ECO:0000256" key="11">
    <source>
        <dbReference type="ARBA" id="ARBA00023277"/>
    </source>
</evidence>
<feature type="domain" description="Carbohydrate kinase PfkB" evidence="13">
    <location>
        <begin position="1"/>
        <end position="294"/>
    </location>
</feature>
<dbReference type="EMBL" id="DYUZ01000007">
    <property type="protein sequence ID" value="HJG36459.1"/>
    <property type="molecule type" value="Genomic_DNA"/>
</dbReference>
<feature type="binding site" evidence="12">
    <location>
        <position position="287"/>
    </location>
    <ligand>
        <name>K(+)</name>
        <dbReference type="ChEBI" id="CHEBI:29103"/>
    </ligand>
</feature>
<evidence type="ECO:0000313" key="14">
    <source>
        <dbReference type="EMBL" id="HJG36459.1"/>
    </source>
</evidence>
<keyword evidence="10 12" id="KW-0630">Potassium</keyword>
<dbReference type="SUPFAM" id="SSF53613">
    <property type="entry name" value="Ribokinase-like"/>
    <property type="match status" value="1"/>
</dbReference>
<dbReference type="PRINTS" id="PR00990">
    <property type="entry name" value="RIBOKINASE"/>
</dbReference>
<evidence type="ECO:0000256" key="12">
    <source>
        <dbReference type="HAMAP-Rule" id="MF_01987"/>
    </source>
</evidence>